<keyword evidence="2" id="KW-1185">Reference proteome</keyword>
<dbReference type="Proteomes" id="UP000275925">
    <property type="component" value="Unassembled WGS sequence"/>
</dbReference>
<evidence type="ECO:0000313" key="1">
    <source>
        <dbReference type="EMBL" id="GBR75946.1"/>
    </source>
</evidence>
<dbReference type="AlphaFoldDB" id="A0A388TFU2"/>
<gene>
    <name evidence="1" type="ORF">NO2_0570</name>
</gene>
<proteinExistence type="predicted"/>
<accession>A0A388TFU2</accession>
<evidence type="ECO:0000313" key="2">
    <source>
        <dbReference type="Proteomes" id="UP000275925"/>
    </source>
</evidence>
<dbReference type="EMBL" id="BGZO01000011">
    <property type="protein sequence ID" value="GBR75946.1"/>
    <property type="molecule type" value="Genomic_DNA"/>
</dbReference>
<protein>
    <submittedName>
        <fullName evidence="1">Uncharacterized protein</fullName>
    </submittedName>
</protein>
<name>A0A388TFU2_9BACT</name>
<comment type="caution">
    <text evidence="1">The sequence shown here is derived from an EMBL/GenBank/DDBJ whole genome shotgun (WGS) entry which is preliminary data.</text>
</comment>
<reference evidence="1 2" key="1">
    <citation type="journal article" date="2019" name="ISME J.">
        <title>Genome analyses of uncultured TG2/ZB3 bacteria in 'Margulisbacteria' specifically attached to ectosymbiotic spirochetes of protists in the termite gut.</title>
        <authorList>
            <person name="Utami Y.D."/>
            <person name="Kuwahara H."/>
            <person name="Igai K."/>
            <person name="Murakami T."/>
            <person name="Sugaya K."/>
            <person name="Morikawa T."/>
            <person name="Nagura Y."/>
            <person name="Yuki M."/>
            <person name="Deevong P."/>
            <person name="Inoue T."/>
            <person name="Kihara K."/>
            <person name="Lo N."/>
            <person name="Yamada A."/>
            <person name="Ohkuma M."/>
            <person name="Hongoh Y."/>
        </authorList>
    </citation>
    <scope>NUCLEOTIDE SEQUENCE [LARGE SCALE GENOMIC DNA]</scope>
    <source>
        <strain evidence="1">NkOx7-02</strain>
    </source>
</reference>
<sequence>MFNPKLISDPPSGKPRLRRGWAAIITAAFTACALPTLEIEKEPETEEQDVSNEEQKYNNQIIFYGGRPEEQNLNLAGDKKVITGKFLENRNDAVEVTVNESQKENYSTLDYQELAGLTIKLDEFYKNKPDAGDITFGFEGLGNFNFERLIVSVSPNVKDEHGEEYKYVGDYINRPYDEYQKYVQTMISVPLYQMDWDNVARNEPKAYDNPATYGLTVNREAKTIIINLAPREVYVHNLMHKNPETKRTNITISDIEKHSVKFSVQGVSHLPAEEKWSYLGVNLAQQTDHIQLAQRADGTTRYDPVFKIQGLDGGVSFKLDTDEQKLEYRVVLTTATDETLIYSPEEYSNSTAVFVPWQNFHEDFYLTAFGAAAGFTDDGDALRIDLSREEDSRITITDKSKETESGQPPLAKVNLTENYHNQKNGYLRLRVKGGGNFDWESFVRGIRPTLSCRDGEAPEAYYSLDMHFPRHPDQLAAFKTYVADGGYWDIKIPLSCVNDANGLPSGELTVTGVSFTRNKDFVVPQGYEYKYDIVEIALTDDNPDAEHLLPLTPVNRNQPLKGIGLSLLGEAGAALDNITWSELALRPTAADTALPLDFLRRISSMPGRGAKVSFGVYTGQYENEDKANQIFRPYEKEELPIRYRVASLSGNITNIEWATVLQKYLPEEEKGE</sequence>
<dbReference type="PROSITE" id="PS51257">
    <property type="entry name" value="PROKAR_LIPOPROTEIN"/>
    <property type="match status" value="1"/>
</dbReference>
<organism evidence="1 2">
    <name type="scientific">Candidatus Termititenax persephonae</name>
    <dbReference type="NCBI Taxonomy" id="2218525"/>
    <lineage>
        <taxon>Bacteria</taxon>
        <taxon>Bacillati</taxon>
        <taxon>Candidatus Margulisiibacteriota</taxon>
        <taxon>Candidatus Termititenacia</taxon>
        <taxon>Candidatus Termititenacales</taxon>
        <taxon>Candidatus Termititenacaceae</taxon>
        <taxon>Candidatus Termititenax</taxon>
    </lineage>
</organism>